<dbReference type="OrthoDB" id="9804366at2"/>
<dbReference type="InterPro" id="IPR020578">
    <property type="entry name" value="Aminotrans_V_PyrdxlP_BS"/>
</dbReference>
<reference evidence="10 11" key="1">
    <citation type="submission" date="2018-08" db="EMBL/GenBank/DDBJ databases">
        <title>Genomic Encyclopedia of Archaeal and Bacterial Type Strains, Phase II (KMG-II): from individual species to whole genera.</title>
        <authorList>
            <person name="Goeker M."/>
        </authorList>
    </citation>
    <scope>NUCLEOTIDE SEQUENCE [LARGE SCALE GENOMIC DNA]</scope>
    <source>
        <strain evidence="10 11">ATCC 27112</strain>
    </source>
</reference>
<evidence type="ECO:0000259" key="9">
    <source>
        <dbReference type="Pfam" id="PF00266"/>
    </source>
</evidence>
<dbReference type="GO" id="GO:0030170">
    <property type="term" value="F:pyridoxal phosphate binding"/>
    <property type="evidence" value="ECO:0007669"/>
    <property type="project" value="UniProtKB-UniRule"/>
</dbReference>
<evidence type="ECO:0000313" key="11">
    <source>
        <dbReference type="Proteomes" id="UP000266506"/>
    </source>
</evidence>
<protein>
    <recommendedName>
        <fullName evidence="3 8">Cysteine desulfurase</fullName>
        <ecNumber evidence="3 8">2.8.1.7</ecNumber>
    </recommendedName>
</protein>
<accession>A0A397S103</accession>
<dbReference type="InterPro" id="IPR000192">
    <property type="entry name" value="Aminotrans_V_dom"/>
</dbReference>
<dbReference type="Gene3D" id="3.40.640.10">
    <property type="entry name" value="Type I PLP-dependent aspartate aminotransferase-like (Major domain)"/>
    <property type="match status" value="1"/>
</dbReference>
<evidence type="ECO:0000256" key="1">
    <source>
        <dbReference type="ARBA" id="ARBA00001933"/>
    </source>
</evidence>
<evidence type="ECO:0000256" key="2">
    <source>
        <dbReference type="ARBA" id="ARBA00010447"/>
    </source>
</evidence>
<dbReference type="AlphaFoldDB" id="A0A397S103"/>
<dbReference type="RefSeq" id="WP_147387564.1">
    <property type="nucleotide sequence ID" value="NZ_QXEV01000009.1"/>
</dbReference>
<dbReference type="GO" id="GO:0006534">
    <property type="term" value="P:cysteine metabolic process"/>
    <property type="evidence" value="ECO:0007669"/>
    <property type="project" value="UniProtKB-UniRule"/>
</dbReference>
<dbReference type="InterPro" id="IPR010970">
    <property type="entry name" value="Cys_dSase_SufS"/>
</dbReference>
<comment type="catalytic activity">
    <reaction evidence="6 8">
        <text>(sulfur carrier)-H + L-cysteine = (sulfur carrier)-SH + L-alanine</text>
        <dbReference type="Rhea" id="RHEA:43892"/>
        <dbReference type="Rhea" id="RHEA-COMP:14737"/>
        <dbReference type="Rhea" id="RHEA-COMP:14739"/>
        <dbReference type="ChEBI" id="CHEBI:29917"/>
        <dbReference type="ChEBI" id="CHEBI:35235"/>
        <dbReference type="ChEBI" id="CHEBI:57972"/>
        <dbReference type="ChEBI" id="CHEBI:64428"/>
        <dbReference type="EC" id="2.8.1.7"/>
    </reaction>
</comment>
<sequence>MDINKIRNDFPVLRSNPKLAYLDSAAMALKPDCVIDAVDDYYRRLGVNVHRGVYQLSYMATDLYEEARSTIAKFIGAEFDNVVFTRGASASLNLVAMSYGMTFVNEGDEVITTELEHHSSHMPWINVCKVKGATLKYVPLDSDGRITVEAFKKVLTNKTKVVAITHVSNVMGYVTPIKEIIKLAHEVGAVVSLDGAQSVPHMKIDVKELDCDFLSFSGHKLCGPTGIGVLYGKKDLLEKMPPIEFGGDMADTVYTHEMTFKMAPYKFETGTPMIASAIGLAKACQYLESIGLDEISKHEYYLKSLAVEGLKKIPGITIYNPTAETGIISFNIDGVHPHDAASVFDNDRVCIRAGHHCAQLITRHLGTIGTVRASFYLYNTEEDVQVFVEAVKDAKNFFGQF</sequence>
<dbReference type="PROSITE" id="PS00595">
    <property type="entry name" value="AA_TRANSFER_CLASS_5"/>
    <property type="match status" value="1"/>
</dbReference>
<dbReference type="Gene3D" id="3.90.1150.10">
    <property type="entry name" value="Aspartate Aminotransferase, domain 1"/>
    <property type="match status" value="1"/>
</dbReference>
<keyword evidence="5 8" id="KW-0663">Pyridoxal phosphate</keyword>
<evidence type="ECO:0000256" key="4">
    <source>
        <dbReference type="ARBA" id="ARBA00022679"/>
    </source>
</evidence>
<dbReference type="InterPro" id="IPR015421">
    <property type="entry name" value="PyrdxlP-dep_Trfase_major"/>
</dbReference>
<evidence type="ECO:0000256" key="6">
    <source>
        <dbReference type="ARBA" id="ARBA00050776"/>
    </source>
</evidence>
<dbReference type="FunCoup" id="A0A397S103">
    <property type="interactions" value="325"/>
</dbReference>
<dbReference type="InterPro" id="IPR016454">
    <property type="entry name" value="Cysteine_dSase"/>
</dbReference>
<dbReference type="GO" id="GO:0016829">
    <property type="term" value="F:lyase activity"/>
    <property type="evidence" value="ECO:0007669"/>
    <property type="project" value="UniProtKB-KW"/>
</dbReference>
<proteinExistence type="inferred from homology"/>
<keyword evidence="11" id="KW-1185">Reference proteome</keyword>
<dbReference type="CDD" id="cd06453">
    <property type="entry name" value="SufS_like"/>
    <property type="match status" value="1"/>
</dbReference>
<dbReference type="Proteomes" id="UP000266506">
    <property type="component" value="Unassembled WGS sequence"/>
</dbReference>
<dbReference type="EC" id="2.8.1.7" evidence="3 8"/>
<dbReference type="Pfam" id="PF00266">
    <property type="entry name" value="Aminotran_5"/>
    <property type="match status" value="1"/>
</dbReference>
<dbReference type="SUPFAM" id="SSF53383">
    <property type="entry name" value="PLP-dependent transferases"/>
    <property type="match status" value="1"/>
</dbReference>
<comment type="function">
    <text evidence="8">Catalyzes the removal of elemental sulfur and selenium atoms from L-cysteine, L-cystine, L-selenocysteine, and L-selenocystine to produce L-alanine.</text>
</comment>
<keyword evidence="4 8" id="KW-0808">Transferase</keyword>
<evidence type="ECO:0000256" key="3">
    <source>
        <dbReference type="ARBA" id="ARBA00012239"/>
    </source>
</evidence>
<dbReference type="PIRSF" id="PIRSF005572">
    <property type="entry name" value="NifS"/>
    <property type="match status" value="1"/>
</dbReference>
<comment type="cofactor">
    <cofactor evidence="1 7">
        <name>pyridoxal 5'-phosphate</name>
        <dbReference type="ChEBI" id="CHEBI:597326"/>
    </cofactor>
</comment>
<comment type="caution">
    <text evidence="10">The sequence shown here is derived from an EMBL/GenBank/DDBJ whole genome shotgun (WGS) entry which is preliminary data.</text>
</comment>
<dbReference type="NCBIfam" id="TIGR01979">
    <property type="entry name" value="sufS"/>
    <property type="match status" value="1"/>
</dbReference>
<feature type="domain" description="Aminotransferase class V" evidence="9">
    <location>
        <begin position="21"/>
        <end position="387"/>
    </location>
</feature>
<evidence type="ECO:0000256" key="8">
    <source>
        <dbReference type="RuleBase" id="RU004506"/>
    </source>
</evidence>
<organism evidence="10 11">
    <name type="scientific">Anaeroplasma bactoclasticum</name>
    <dbReference type="NCBI Taxonomy" id="2088"/>
    <lineage>
        <taxon>Bacteria</taxon>
        <taxon>Bacillati</taxon>
        <taxon>Mycoplasmatota</taxon>
        <taxon>Mollicutes</taxon>
        <taxon>Anaeroplasmatales</taxon>
        <taxon>Anaeroplasmataceae</taxon>
        <taxon>Anaeroplasma</taxon>
    </lineage>
</organism>
<dbReference type="InterPro" id="IPR015422">
    <property type="entry name" value="PyrdxlP-dep_Trfase_small"/>
</dbReference>
<dbReference type="EMBL" id="QXEV01000009">
    <property type="protein sequence ID" value="RIA75874.1"/>
    <property type="molecule type" value="Genomic_DNA"/>
</dbReference>
<evidence type="ECO:0000256" key="7">
    <source>
        <dbReference type="RuleBase" id="RU004504"/>
    </source>
</evidence>
<dbReference type="PANTHER" id="PTHR43586">
    <property type="entry name" value="CYSTEINE DESULFURASE"/>
    <property type="match status" value="1"/>
</dbReference>
<name>A0A397S103_9MOLU</name>
<evidence type="ECO:0000256" key="5">
    <source>
        <dbReference type="ARBA" id="ARBA00022898"/>
    </source>
</evidence>
<comment type="similarity">
    <text evidence="2 8">Belongs to the class-V pyridoxal-phosphate-dependent aminotransferase family. Csd subfamily.</text>
</comment>
<dbReference type="GO" id="GO:0031071">
    <property type="term" value="F:cysteine desulfurase activity"/>
    <property type="evidence" value="ECO:0007669"/>
    <property type="project" value="UniProtKB-UniRule"/>
</dbReference>
<dbReference type="InterPro" id="IPR015424">
    <property type="entry name" value="PyrdxlP-dep_Trfase"/>
</dbReference>
<gene>
    <name evidence="10" type="ORF">EI71_01047</name>
</gene>
<dbReference type="PANTHER" id="PTHR43586:SF8">
    <property type="entry name" value="CYSTEINE DESULFURASE 1, CHLOROPLASTIC"/>
    <property type="match status" value="1"/>
</dbReference>
<dbReference type="InParanoid" id="A0A397S103"/>
<keyword evidence="10" id="KW-0456">Lyase</keyword>
<evidence type="ECO:0000313" key="10">
    <source>
        <dbReference type="EMBL" id="RIA75874.1"/>
    </source>
</evidence>